<name>A0AA92U7G1_9BACT</name>
<dbReference type="RefSeq" id="WP_118153872.1">
    <property type="nucleotide sequence ID" value="NZ_QSAV01000038.1"/>
</dbReference>
<protein>
    <submittedName>
        <fullName evidence="1">Uncharacterized protein</fullName>
    </submittedName>
</protein>
<proteinExistence type="predicted"/>
<dbReference type="Proteomes" id="UP000285776">
    <property type="component" value="Unassembled WGS sequence"/>
</dbReference>
<evidence type="ECO:0000313" key="2">
    <source>
        <dbReference type="Proteomes" id="UP000285776"/>
    </source>
</evidence>
<reference evidence="1 2" key="1">
    <citation type="submission" date="2018-08" db="EMBL/GenBank/DDBJ databases">
        <title>A genome reference for cultivated species of the human gut microbiota.</title>
        <authorList>
            <person name="Zou Y."/>
            <person name="Xue W."/>
            <person name="Luo G."/>
        </authorList>
    </citation>
    <scope>NUCLEOTIDE SEQUENCE [LARGE SCALE GENOMIC DNA]</scope>
    <source>
        <strain evidence="1 2">AF10-17</strain>
    </source>
</reference>
<dbReference type="EMBL" id="QSAV01000038">
    <property type="protein sequence ID" value="RGW77189.1"/>
    <property type="molecule type" value="Genomic_DNA"/>
</dbReference>
<accession>A0AA92U7G1</accession>
<dbReference type="AlphaFoldDB" id="A0AA92U7G1"/>
<comment type="caution">
    <text evidence="1">The sequence shown here is derived from an EMBL/GenBank/DDBJ whole genome shotgun (WGS) entry which is preliminary data.</text>
</comment>
<gene>
    <name evidence="1" type="ORF">DWV53_11170</name>
</gene>
<evidence type="ECO:0000313" key="1">
    <source>
        <dbReference type="EMBL" id="RGW77189.1"/>
    </source>
</evidence>
<sequence length="263" mass="30746">MLDTKLLHFSVDDVIVSFKQLTETNPISIFEIPLFGYLKKMHEKYGVVVSCYCFYTCGDFTLSNATRLYKQEFENNSSWLKFSFHGYTGRENYEEQDLKMSQRQFQEVICNLKEIVGPSSLDSFARIHTFQASYDFVCFLAQNGDYSLKGLLSADDSRISYSLSKCDNAQLKLDGWFQSDGLALLKTTQRFDSLRPSSLKRLFVGGQVLLFTHEWIFYPQQDFKLAVRAKLIRLLMNIVFRFYKKENYYNVFPIEILKYKVNG</sequence>
<organism evidence="1 2">
    <name type="scientific">Segatella copri</name>
    <dbReference type="NCBI Taxonomy" id="165179"/>
    <lineage>
        <taxon>Bacteria</taxon>
        <taxon>Pseudomonadati</taxon>
        <taxon>Bacteroidota</taxon>
        <taxon>Bacteroidia</taxon>
        <taxon>Bacteroidales</taxon>
        <taxon>Prevotellaceae</taxon>
        <taxon>Segatella</taxon>
    </lineage>
</organism>